<evidence type="ECO:0000313" key="5">
    <source>
        <dbReference type="Proteomes" id="UP000679950"/>
    </source>
</evidence>
<dbReference type="InterPro" id="IPR027417">
    <property type="entry name" value="P-loop_NTPase"/>
</dbReference>
<protein>
    <recommendedName>
        <fullName evidence="3">YhaN AAA domain-containing protein</fullName>
    </recommendedName>
</protein>
<dbReference type="InterPro" id="IPR038734">
    <property type="entry name" value="YhaN_AAA"/>
</dbReference>
<dbReference type="PANTHER" id="PTHR41259">
    <property type="entry name" value="DOUBLE-STRAND BREAK REPAIR RAD50 ATPASE, PUTATIVE-RELATED"/>
    <property type="match status" value="1"/>
</dbReference>
<evidence type="ECO:0000256" key="1">
    <source>
        <dbReference type="SAM" id="Coils"/>
    </source>
</evidence>
<dbReference type="PANTHER" id="PTHR41259:SF1">
    <property type="entry name" value="DOUBLE-STRAND BREAK REPAIR RAD50 ATPASE, PUTATIVE-RELATED"/>
    <property type="match status" value="1"/>
</dbReference>
<feature type="coiled-coil region" evidence="1">
    <location>
        <begin position="180"/>
        <end position="241"/>
    </location>
</feature>
<feature type="coiled-coil region" evidence="1">
    <location>
        <begin position="542"/>
        <end position="642"/>
    </location>
</feature>
<keyword evidence="2" id="KW-0812">Transmembrane</keyword>
<comment type="caution">
    <text evidence="4">The sequence shown here is derived from an EMBL/GenBank/DDBJ whole genome shotgun (WGS) entry which is preliminary data.</text>
</comment>
<accession>A0ABQ4KL69</accession>
<keyword evidence="5" id="KW-1185">Reference proteome</keyword>
<keyword evidence="1" id="KW-0175">Coiled coil</keyword>
<keyword evidence="2" id="KW-0472">Membrane</keyword>
<feature type="coiled-coil region" evidence="1">
    <location>
        <begin position="671"/>
        <end position="719"/>
    </location>
</feature>
<feature type="domain" description="YhaN AAA" evidence="3">
    <location>
        <begin position="1"/>
        <end position="206"/>
    </location>
</feature>
<dbReference type="Gene3D" id="3.40.50.300">
    <property type="entry name" value="P-loop containing nucleotide triphosphate hydrolases"/>
    <property type="match status" value="2"/>
</dbReference>
<name>A0ABQ4KL69_9BACI</name>
<dbReference type="Pfam" id="PF13514">
    <property type="entry name" value="AAA_27"/>
    <property type="match status" value="1"/>
</dbReference>
<dbReference type="SUPFAM" id="SSF52540">
    <property type="entry name" value="P-loop containing nucleoside triphosphate hydrolases"/>
    <property type="match status" value="1"/>
</dbReference>
<gene>
    <name evidence="4" type="ORF">J8TS2_30090</name>
</gene>
<reference evidence="4 5" key="1">
    <citation type="submission" date="2021-03" db="EMBL/GenBank/DDBJ databases">
        <title>Antimicrobial resistance genes in bacteria isolated from Japanese honey, and their potential for conferring macrolide and lincosamide resistance in the American foulbrood pathogen Paenibacillus larvae.</title>
        <authorList>
            <person name="Okamoto M."/>
            <person name="Kumagai M."/>
            <person name="Kanamori H."/>
            <person name="Takamatsu D."/>
        </authorList>
    </citation>
    <scope>NUCLEOTIDE SEQUENCE [LARGE SCALE GENOMIC DNA]</scope>
    <source>
        <strain evidence="4 5">J8TS2</strain>
    </source>
</reference>
<keyword evidence="2" id="KW-1133">Transmembrane helix</keyword>
<sequence>MKIKSLSIYGYGKFTGFEWNTIGSLQVVYGHNEAGKSTIMSFIHSILFGFPSRQSSQLRYEPKYSHAYGGRIVIETETDGEVVIERMKGKAGGEVQVQFEDGTMGGEERLIPLLSGMNKTLYQNLFSFDLKGIQEVQRLKGTEIGRYLLAAGTFGTDQLLSVEEDLKKESEQLFKPNGRKPKLNQLLQQLKESEQELKKAKQQNSEYESLLLQKDRLDQKRIKLENELKEKTAKLQKATTVLEKWSILQEDHRIEQRLEELGWVDFPVDGLKRYEKYLDKQILLRNQIESVVRKLEKTKQIRAESQPSTAFQPVIHRAEKLIQEWPLFLQNQEDIEESKRKIEENKVRIEEIEQALGLYMMKEKPNLGIAVKEEIRKLRNEQLKIQLQAEDLSKQLQKVSAEYVEIEAQCQSIEENLWSEADFKQLQKDKNEWIRLEELLQEKKNQSQNRQDLHKVKKQNNYIRIGEGLLFFLSLMLFVWSIFTTQWLLGLFTGGICGYLLLSAFLVNKTKKSSDEHLTLQIQELTVELEKRSKDYHPIIVYEEQLELRNEWKRMYQELDQAEQAKRDLLDQEQQINVSLDRNRAKLQTCKESLGLPVDFPHIRLEEAIDLLTEREERQRKLEKLQRSLQEKDDKQMNWLQELEFIASAADYTLGDPSETLFLIKQTLKQEEEKLIRQKEWESKIEELESERQTLESEYKEYNHLLNQLQKKAGTADEESFRAKAKNHEEMCQLHSRQQILQDQLNQSVKEDFSLYASQDELKQEHAQLLMFIKEIERSLKNIRQEATTLDHQIGVLEEGGTYTEKLHRFYQSQSIFQEEAMNWAKVNMAISLLQATMNNYILDRFPKVVKKAKEYFAFLTDGQYPSLYYQENGQLYVERKDGALMEPFELSQGTKEQLYIALRFALVFVIQSNYSFPIMIDDGFVNFDKNRTKKVCTLIQKISEDTQVLLFTCHEHIRELFPSDCIFTLSKNSELSSESDKSHSMI</sequence>
<feature type="coiled-coil region" evidence="1">
    <location>
        <begin position="332"/>
        <end position="456"/>
    </location>
</feature>
<proteinExistence type="predicted"/>
<dbReference type="RefSeq" id="WP_212966824.1">
    <property type="nucleotide sequence ID" value="NZ_BORB01000028.1"/>
</dbReference>
<dbReference type="EMBL" id="BORB01000028">
    <property type="protein sequence ID" value="GIN58690.1"/>
    <property type="molecule type" value="Genomic_DNA"/>
</dbReference>
<dbReference type="Proteomes" id="UP000679950">
    <property type="component" value="Unassembled WGS sequence"/>
</dbReference>
<evidence type="ECO:0000256" key="2">
    <source>
        <dbReference type="SAM" id="Phobius"/>
    </source>
</evidence>
<feature type="transmembrane region" description="Helical" evidence="2">
    <location>
        <begin position="489"/>
        <end position="507"/>
    </location>
</feature>
<evidence type="ECO:0000313" key="4">
    <source>
        <dbReference type="EMBL" id="GIN58690.1"/>
    </source>
</evidence>
<organism evidence="4 5">
    <name type="scientific">Lederbergia ruris</name>
    <dbReference type="NCBI Taxonomy" id="217495"/>
    <lineage>
        <taxon>Bacteria</taxon>
        <taxon>Bacillati</taxon>
        <taxon>Bacillota</taxon>
        <taxon>Bacilli</taxon>
        <taxon>Bacillales</taxon>
        <taxon>Bacillaceae</taxon>
        <taxon>Lederbergia</taxon>
    </lineage>
</organism>
<evidence type="ECO:0000259" key="3">
    <source>
        <dbReference type="Pfam" id="PF13514"/>
    </source>
</evidence>
<feature type="transmembrane region" description="Helical" evidence="2">
    <location>
        <begin position="462"/>
        <end position="483"/>
    </location>
</feature>